<reference evidence="2" key="1">
    <citation type="submission" date="2018-09" db="EMBL/GenBank/DDBJ databases">
        <title>Paracoccus onubensis nov. sp. a moderate halophilic bacterium isolated from Gruta de las Maravillas (Aracena, Spain).</title>
        <authorList>
            <person name="Jurado V."/>
            <person name="Gutierrez-Patricio S."/>
            <person name="Gonzalez-Pimentel J.L."/>
            <person name="Miller A.Z."/>
            <person name="Laiz L."/>
            <person name="Saiz-Jimenez C."/>
        </authorList>
    </citation>
    <scope>NUCLEOTIDE SEQUENCE [LARGE SCALE GENOMIC DNA]</scope>
    <source>
        <strain evidence="2">DSM 26381</strain>
    </source>
</reference>
<name>A0A419AB64_9RHOB</name>
<dbReference type="OrthoDB" id="2290206at2"/>
<comment type="caution">
    <text evidence="1">The sequence shown here is derived from an EMBL/GenBank/DDBJ whole genome shotgun (WGS) entry which is preliminary data.</text>
</comment>
<gene>
    <name evidence="1" type="ORF">D3P05_02995</name>
</gene>
<evidence type="ECO:0000313" key="1">
    <source>
        <dbReference type="EMBL" id="RJL20599.1"/>
    </source>
</evidence>
<keyword evidence="2" id="KW-1185">Reference proteome</keyword>
<protein>
    <submittedName>
        <fullName evidence="1">DNA invertase</fullName>
    </submittedName>
</protein>
<evidence type="ECO:0000313" key="2">
    <source>
        <dbReference type="Proteomes" id="UP000283587"/>
    </source>
</evidence>
<dbReference type="RefSeq" id="WP_119896703.1">
    <property type="nucleotide sequence ID" value="NZ_QNRC01000006.1"/>
</dbReference>
<accession>A0A419AB64</accession>
<dbReference type="Proteomes" id="UP000283587">
    <property type="component" value="Unassembled WGS sequence"/>
</dbReference>
<proteinExistence type="predicted"/>
<dbReference type="AlphaFoldDB" id="A0A419AB64"/>
<sequence length="205" mass="22544">MTRYVIYMRVGYEDQGRPEASLAAQRRDIDFFLDHYATAPPAVTARFRDQLVPEGQPLLGLQAALSDCRKQSAVLLVARLDRLPFAQFGYAPFFADPVVGLRVAALPHATKTELSIHARMLAQEQSFHARQALARLENRGAERNRKPLAPCGTASDQVARIVLPMRQGGATLRDIASALNRAGLTTASGTAWRPTQVSRLLHMLG</sequence>
<dbReference type="EMBL" id="QZEW01000009">
    <property type="protein sequence ID" value="RJL20599.1"/>
    <property type="molecule type" value="Genomic_DNA"/>
</dbReference>
<organism evidence="1 2">
    <name type="scientific">Paracoccus siganidrum</name>
    <dbReference type="NCBI Taxonomy" id="1276757"/>
    <lineage>
        <taxon>Bacteria</taxon>
        <taxon>Pseudomonadati</taxon>
        <taxon>Pseudomonadota</taxon>
        <taxon>Alphaproteobacteria</taxon>
        <taxon>Rhodobacterales</taxon>
        <taxon>Paracoccaceae</taxon>
        <taxon>Paracoccus</taxon>
    </lineage>
</organism>